<reference evidence="1 2" key="1">
    <citation type="journal article" date="2024" name="G3 (Bethesda)">
        <title>Genome assembly of Hibiscus sabdariffa L. provides insights into metabolisms of medicinal natural products.</title>
        <authorList>
            <person name="Kim T."/>
        </authorList>
    </citation>
    <scope>NUCLEOTIDE SEQUENCE [LARGE SCALE GENOMIC DNA]</scope>
    <source>
        <strain evidence="1">TK-2024</strain>
        <tissue evidence="1">Old leaves</tissue>
    </source>
</reference>
<keyword evidence="2" id="KW-1185">Reference proteome</keyword>
<comment type="caution">
    <text evidence="1">The sequence shown here is derived from an EMBL/GenBank/DDBJ whole genome shotgun (WGS) entry which is preliminary data.</text>
</comment>
<accession>A0ABR2AMN2</accession>
<gene>
    <name evidence="1" type="ORF">V6N12_047086</name>
</gene>
<evidence type="ECO:0000313" key="2">
    <source>
        <dbReference type="Proteomes" id="UP001472677"/>
    </source>
</evidence>
<sequence length="72" mass="7662">MLSVPTASSTQQNLPSLQVSTAIEQTPNSGIGISDKELDELAKIADELRIPGGSDMGLLMYRKLESLVCPCV</sequence>
<proteinExistence type="predicted"/>
<name>A0ABR2AMN2_9ROSI</name>
<evidence type="ECO:0000313" key="1">
    <source>
        <dbReference type="EMBL" id="KAK8494581.1"/>
    </source>
</evidence>
<dbReference type="EMBL" id="JBBPBM010000524">
    <property type="protein sequence ID" value="KAK8494581.1"/>
    <property type="molecule type" value="Genomic_DNA"/>
</dbReference>
<organism evidence="1 2">
    <name type="scientific">Hibiscus sabdariffa</name>
    <name type="common">roselle</name>
    <dbReference type="NCBI Taxonomy" id="183260"/>
    <lineage>
        <taxon>Eukaryota</taxon>
        <taxon>Viridiplantae</taxon>
        <taxon>Streptophyta</taxon>
        <taxon>Embryophyta</taxon>
        <taxon>Tracheophyta</taxon>
        <taxon>Spermatophyta</taxon>
        <taxon>Magnoliopsida</taxon>
        <taxon>eudicotyledons</taxon>
        <taxon>Gunneridae</taxon>
        <taxon>Pentapetalae</taxon>
        <taxon>rosids</taxon>
        <taxon>malvids</taxon>
        <taxon>Malvales</taxon>
        <taxon>Malvaceae</taxon>
        <taxon>Malvoideae</taxon>
        <taxon>Hibiscus</taxon>
    </lineage>
</organism>
<dbReference type="Proteomes" id="UP001472677">
    <property type="component" value="Unassembled WGS sequence"/>
</dbReference>
<protein>
    <submittedName>
        <fullName evidence="1">Uncharacterized protein</fullName>
    </submittedName>
</protein>